<dbReference type="AlphaFoldDB" id="A0A6S7EUE0"/>
<evidence type="ECO:0000313" key="1">
    <source>
        <dbReference type="EMBL" id="CAB3928504.1"/>
    </source>
</evidence>
<gene>
    <name evidence="1" type="ORF">LMG26858_06243</name>
</gene>
<dbReference type="EMBL" id="CADILG010000109">
    <property type="protein sequence ID" value="CAB3928504.1"/>
    <property type="molecule type" value="Genomic_DNA"/>
</dbReference>
<sequence length="328" mass="33171">MVERPPSISEGVAMLGKDAVAPDISPAPAWPAACVVLPAIAPSSCTGLRASPAMALALSSMLDAPSAAVDRPLDMALAPLASAAPALPSMEPCDPAAVAAAGAVEAAALAAPDAPAAFNAWPEAACACSLALGRCTSSAVTIIGSPTWVEGRAGSVAASLAGPIRLCDAPLTENMPGPLNRMSPPSRTMLAPAACRVMVLFARISMLSVVEVTVTSWPASISSMSVCAWIDTGDSAATARMPPSCTNRLVERPEALAKVWRAATWPSACAVTCRFSLACRMAEAGVAKFSDEGASISMRAPAMRSTASVPPRSPPLALTACWPPTLPG</sequence>
<name>A0A6S7EUE0_9BURK</name>
<keyword evidence="2" id="KW-1185">Reference proteome</keyword>
<organism evidence="1 2">
    <name type="scientific">Achromobacter anxifer</name>
    <dbReference type="NCBI Taxonomy" id="1287737"/>
    <lineage>
        <taxon>Bacteria</taxon>
        <taxon>Pseudomonadati</taxon>
        <taxon>Pseudomonadota</taxon>
        <taxon>Betaproteobacteria</taxon>
        <taxon>Burkholderiales</taxon>
        <taxon>Alcaligenaceae</taxon>
        <taxon>Achromobacter</taxon>
    </lineage>
</organism>
<accession>A0A6S7EUE0</accession>
<evidence type="ECO:0000313" key="2">
    <source>
        <dbReference type="Proteomes" id="UP000494117"/>
    </source>
</evidence>
<protein>
    <submittedName>
        <fullName evidence="1">Uncharacterized protein</fullName>
    </submittedName>
</protein>
<proteinExistence type="predicted"/>
<dbReference type="Proteomes" id="UP000494117">
    <property type="component" value="Unassembled WGS sequence"/>
</dbReference>
<reference evidence="1 2" key="1">
    <citation type="submission" date="2020-04" db="EMBL/GenBank/DDBJ databases">
        <authorList>
            <person name="De Canck E."/>
        </authorList>
    </citation>
    <scope>NUCLEOTIDE SEQUENCE [LARGE SCALE GENOMIC DNA]</scope>
    <source>
        <strain evidence="1 2">LMG 26858</strain>
    </source>
</reference>